<dbReference type="InterPro" id="IPR011074">
    <property type="entry name" value="CRAL/TRIO_N_dom"/>
</dbReference>
<evidence type="ECO:0000256" key="7">
    <source>
        <dbReference type="ARBA" id="ARBA00022617"/>
    </source>
</evidence>
<keyword evidence="9 16" id="KW-0256">Endoplasmic reticulum</keyword>
<comment type="caution">
    <text evidence="19">The sequence shown here is derived from an EMBL/GenBank/DDBJ whole genome shotgun (WGS) entry which is preliminary data.</text>
</comment>
<dbReference type="InterPro" id="IPR042938">
    <property type="entry name" value="Sfh5"/>
</dbReference>
<dbReference type="GO" id="GO:0005829">
    <property type="term" value="C:cytosol"/>
    <property type="evidence" value="ECO:0007669"/>
    <property type="project" value="TreeGrafter"/>
</dbReference>
<dbReference type="GO" id="GO:0032541">
    <property type="term" value="C:cortical endoplasmic reticulum"/>
    <property type="evidence" value="ECO:0007669"/>
    <property type="project" value="TreeGrafter"/>
</dbReference>
<dbReference type="GeneID" id="38780607"/>
<evidence type="ECO:0000256" key="3">
    <source>
        <dbReference type="ARBA" id="ARBA00006667"/>
    </source>
</evidence>
<dbReference type="SMART" id="SM00516">
    <property type="entry name" value="SEC14"/>
    <property type="match status" value="1"/>
</dbReference>
<evidence type="ECO:0000313" key="19">
    <source>
        <dbReference type="EMBL" id="GBE83690.1"/>
    </source>
</evidence>
<dbReference type="PANTHER" id="PTHR47669">
    <property type="entry name" value="PHOSPHATIDYLINOSITOL TRANSFER PROTEIN SFH5"/>
    <property type="match status" value="1"/>
</dbReference>
<dbReference type="PANTHER" id="PTHR47669:SF1">
    <property type="entry name" value="PHOSPHATIDYLINOSITOL TRANSFER PROTEIN SFH5"/>
    <property type="match status" value="1"/>
</dbReference>
<keyword evidence="8" id="KW-0479">Metal-binding</keyword>
<evidence type="ECO:0000313" key="20">
    <source>
        <dbReference type="Proteomes" id="UP000287166"/>
    </source>
</evidence>
<dbReference type="GO" id="GO:0005886">
    <property type="term" value="C:plasma membrane"/>
    <property type="evidence" value="ECO:0007669"/>
    <property type="project" value="TreeGrafter"/>
</dbReference>
<gene>
    <name evidence="19" type="ORF">SCP_0507460</name>
</gene>
<comment type="catalytic activity">
    <reaction evidence="14">
        <text>a 1,2-diacyl-sn-glycero-3-phospho-(1D-myo-inositol)(in) = a 1,2-diacyl-sn-glycero-3-phospho-(1D-myo-inositol)(out)</text>
        <dbReference type="Rhea" id="RHEA:38691"/>
        <dbReference type="ChEBI" id="CHEBI:57880"/>
    </reaction>
    <physiologicalReaction direction="left-to-right" evidence="14">
        <dbReference type="Rhea" id="RHEA:38692"/>
    </physiologicalReaction>
</comment>
<keyword evidence="13 16" id="KW-0472">Membrane</keyword>
<dbReference type="InParanoid" id="A0A401GND7"/>
<keyword evidence="6 16" id="KW-0963">Cytoplasm</keyword>
<dbReference type="Proteomes" id="UP000287166">
    <property type="component" value="Unassembled WGS sequence"/>
</dbReference>
<dbReference type="GO" id="GO:0017157">
    <property type="term" value="P:regulation of exocytosis"/>
    <property type="evidence" value="ECO:0007669"/>
    <property type="project" value="TreeGrafter"/>
</dbReference>
<dbReference type="Pfam" id="PF03765">
    <property type="entry name" value="CRAL_TRIO_N"/>
    <property type="match status" value="1"/>
</dbReference>
<evidence type="ECO:0000256" key="14">
    <source>
        <dbReference type="ARBA" id="ARBA00024146"/>
    </source>
</evidence>
<feature type="compositionally biased region" description="Low complexity" evidence="17">
    <location>
        <begin position="1"/>
        <end position="15"/>
    </location>
</feature>
<comment type="subcellular location">
    <subcellularLocation>
        <location evidence="16">Cytoplasm</location>
    </subcellularLocation>
    <subcellularLocation>
        <location evidence="2 16">Endoplasmic reticulum membrane</location>
        <topology evidence="2 16">Peripheral membrane protein</topology>
    </subcellularLocation>
    <subcellularLocation>
        <location evidence="16">Microsome membrane</location>
        <topology evidence="16">Peripheral membrane protein</topology>
    </subcellularLocation>
</comment>
<dbReference type="STRING" id="139825.A0A401GND7"/>
<dbReference type="PROSITE" id="PS50191">
    <property type="entry name" value="CRAL_TRIO"/>
    <property type="match status" value="1"/>
</dbReference>
<evidence type="ECO:0000256" key="15">
    <source>
        <dbReference type="ARBA" id="ARBA00024180"/>
    </source>
</evidence>
<accession>A0A401GND7</accession>
<dbReference type="GO" id="GO:0043001">
    <property type="term" value="P:Golgi to plasma membrane protein transport"/>
    <property type="evidence" value="ECO:0007669"/>
    <property type="project" value="TreeGrafter"/>
</dbReference>
<dbReference type="GO" id="GO:0046872">
    <property type="term" value="F:metal ion binding"/>
    <property type="evidence" value="ECO:0007669"/>
    <property type="project" value="UniProtKB-KW"/>
</dbReference>
<dbReference type="RefSeq" id="XP_027614603.1">
    <property type="nucleotide sequence ID" value="XM_027758802.1"/>
</dbReference>
<dbReference type="Gene3D" id="3.40.525.10">
    <property type="entry name" value="CRAL-TRIO lipid binding domain"/>
    <property type="match status" value="1"/>
</dbReference>
<evidence type="ECO:0000256" key="17">
    <source>
        <dbReference type="SAM" id="MobiDB-lite"/>
    </source>
</evidence>
<keyword evidence="5 16" id="KW-0813">Transport</keyword>
<evidence type="ECO:0000256" key="11">
    <source>
        <dbReference type="ARBA" id="ARBA00023004"/>
    </source>
</evidence>
<dbReference type="CDD" id="cd00170">
    <property type="entry name" value="SEC14"/>
    <property type="match status" value="1"/>
</dbReference>
<evidence type="ECO:0000256" key="4">
    <source>
        <dbReference type="ARBA" id="ARBA00018320"/>
    </source>
</evidence>
<evidence type="ECO:0000256" key="12">
    <source>
        <dbReference type="ARBA" id="ARBA00023055"/>
    </source>
</evidence>
<evidence type="ECO:0000256" key="1">
    <source>
        <dbReference type="ARBA" id="ARBA00001970"/>
    </source>
</evidence>
<evidence type="ECO:0000256" key="6">
    <source>
        <dbReference type="ARBA" id="ARBA00022490"/>
    </source>
</evidence>
<evidence type="ECO:0000256" key="5">
    <source>
        <dbReference type="ARBA" id="ARBA00022448"/>
    </source>
</evidence>
<dbReference type="GO" id="GO:0005789">
    <property type="term" value="C:endoplasmic reticulum membrane"/>
    <property type="evidence" value="ECO:0007669"/>
    <property type="project" value="UniProtKB-SubCell"/>
</dbReference>
<evidence type="ECO:0000256" key="2">
    <source>
        <dbReference type="ARBA" id="ARBA00004406"/>
    </source>
</evidence>
<evidence type="ECO:0000259" key="18">
    <source>
        <dbReference type="PROSITE" id="PS50191"/>
    </source>
</evidence>
<dbReference type="Pfam" id="PF00650">
    <property type="entry name" value="CRAL_TRIO"/>
    <property type="match status" value="1"/>
</dbReference>
<dbReference type="AlphaFoldDB" id="A0A401GND7"/>
<keyword evidence="12 16" id="KW-0445">Lipid transport</keyword>
<comment type="cofactor">
    <cofactor evidence="1">
        <name>heme b</name>
        <dbReference type="ChEBI" id="CHEBI:60344"/>
    </cofactor>
</comment>
<keyword evidence="7" id="KW-0349">Heme</keyword>
<dbReference type="SUPFAM" id="SSF46938">
    <property type="entry name" value="CRAL/TRIO N-terminal domain"/>
    <property type="match status" value="1"/>
</dbReference>
<keyword evidence="20" id="KW-1185">Reference proteome</keyword>
<feature type="domain" description="CRAL-TRIO" evidence="18">
    <location>
        <begin position="171"/>
        <end position="343"/>
    </location>
</feature>
<dbReference type="InterPro" id="IPR036865">
    <property type="entry name" value="CRAL-TRIO_dom_sf"/>
</dbReference>
<dbReference type="OrthoDB" id="75724at2759"/>
<protein>
    <recommendedName>
        <fullName evidence="4 16">Phosphatidylinositol transfer protein SFH5</fullName>
        <shortName evidence="16">PITP SFH5</shortName>
    </recommendedName>
</protein>
<comment type="similarity">
    <text evidence="3 16">Belongs to the SFH5 family.</text>
</comment>
<comment type="function">
    <text evidence="15">Non-classical phosphatidylinositol (PtdIns) transfer protein (PITP), which exhibits PtdIns-binding/transfer activity in the absence of detectable PtdCho-binding/transfer activity. Regulates PtdIns(4,5)P2 homeostasis at the plasma membrane. Heme-binding protein that may play a role in organic oxidant-induced stress responses.</text>
</comment>
<proteinExistence type="inferred from homology"/>
<evidence type="ECO:0000256" key="9">
    <source>
        <dbReference type="ARBA" id="ARBA00022824"/>
    </source>
</evidence>
<feature type="compositionally biased region" description="Low complexity" evidence="17">
    <location>
        <begin position="67"/>
        <end position="81"/>
    </location>
</feature>
<name>A0A401GND7_9APHY</name>
<feature type="region of interest" description="Disordered" evidence="17">
    <location>
        <begin position="1"/>
        <end position="84"/>
    </location>
</feature>
<dbReference type="EMBL" id="BFAD01000005">
    <property type="protein sequence ID" value="GBE83690.1"/>
    <property type="molecule type" value="Genomic_DNA"/>
</dbReference>
<evidence type="ECO:0000256" key="8">
    <source>
        <dbReference type="ARBA" id="ARBA00022723"/>
    </source>
</evidence>
<keyword evidence="10 16" id="KW-0492">Microsome</keyword>
<evidence type="ECO:0000256" key="13">
    <source>
        <dbReference type="ARBA" id="ARBA00023136"/>
    </source>
</evidence>
<organism evidence="19 20">
    <name type="scientific">Sparassis crispa</name>
    <dbReference type="NCBI Taxonomy" id="139825"/>
    <lineage>
        <taxon>Eukaryota</taxon>
        <taxon>Fungi</taxon>
        <taxon>Dikarya</taxon>
        <taxon>Basidiomycota</taxon>
        <taxon>Agaricomycotina</taxon>
        <taxon>Agaricomycetes</taxon>
        <taxon>Polyporales</taxon>
        <taxon>Sparassidaceae</taxon>
        <taxon>Sparassis</taxon>
    </lineage>
</organism>
<sequence length="343" mass="38029">MSEPTAATTAAESTPDVSDMSVSLNEVQDVSPDSKVTETLDNHGPAAALDSTAVEPEPIPVAAEVNSSSEPTPEQESQESQNALTQKFTAEEWAAVKALRAKLPEVLKEAFPKMDQNVPITLWGVSITANGPHDARVSVVLIKFLRARDLSVTDAQQMLVKTLRWRADFKIDDVVKEQYDEKIFGPVGRVFGKDKEERPVTYNLYGTSKEAFSDVDRFIRWRIAFMEKSINLLDFENIDQMVQVHDYEGVSLRRTPSEKAAAAQATAIFQDYYPEFLSRKFFVNIPALLTWIFWLFKPLISAATLAKFTPVGTGAQTIGAALLPYIDATELPKRYGGEASDFA</sequence>
<dbReference type="SUPFAM" id="SSF52087">
    <property type="entry name" value="CRAL/TRIO domain"/>
    <property type="match status" value="1"/>
</dbReference>
<dbReference type="InterPro" id="IPR036273">
    <property type="entry name" value="CRAL/TRIO_N_dom_sf"/>
</dbReference>
<keyword evidence="11" id="KW-0408">Iron</keyword>
<reference evidence="19 20" key="1">
    <citation type="journal article" date="2018" name="Sci. Rep.">
        <title>Genome sequence of the cauliflower mushroom Sparassis crispa (Hanabiratake) and its association with beneficial usage.</title>
        <authorList>
            <person name="Kiyama R."/>
            <person name="Furutani Y."/>
            <person name="Kawaguchi K."/>
            <person name="Nakanishi T."/>
        </authorList>
    </citation>
    <scope>NUCLEOTIDE SEQUENCE [LARGE SCALE GENOMIC DNA]</scope>
</reference>
<dbReference type="InterPro" id="IPR001251">
    <property type="entry name" value="CRAL-TRIO_dom"/>
</dbReference>
<dbReference type="GO" id="GO:0008526">
    <property type="term" value="F:phosphatidylinositol transfer activity"/>
    <property type="evidence" value="ECO:0007669"/>
    <property type="project" value="UniProtKB-UniRule"/>
</dbReference>
<evidence type="ECO:0000256" key="10">
    <source>
        <dbReference type="ARBA" id="ARBA00022848"/>
    </source>
</evidence>
<evidence type="ECO:0000256" key="16">
    <source>
        <dbReference type="RuleBase" id="RU367059"/>
    </source>
</evidence>